<dbReference type="InterPro" id="IPR036646">
    <property type="entry name" value="PGAM_B_sf"/>
</dbReference>
<comment type="pathway">
    <text evidence="3">Carbohydrate degradation; glycolysis; pyruvate from D-glyceraldehyde 3-phosphate: step 3/5.</text>
</comment>
<dbReference type="GO" id="GO:0004619">
    <property type="term" value="F:phosphoglycerate mutase activity"/>
    <property type="evidence" value="ECO:0007669"/>
    <property type="project" value="UniProtKB-EC"/>
</dbReference>
<dbReference type="RefSeq" id="WP_210310613.1">
    <property type="nucleotide sequence ID" value="NZ_BMHN01000001.1"/>
</dbReference>
<keyword evidence="6" id="KW-0479">Metal-binding</keyword>
<dbReference type="SUPFAM" id="SSF64158">
    <property type="entry name" value="2,3-Bisphosphoglycerate-independent phosphoglycerate mutase, substrate-binding domain"/>
    <property type="match status" value="1"/>
</dbReference>
<dbReference type="AlphaFoldDB" id="A0A845Q732"/>
<dbReference type="GO" id="GO:0030145">
    <property type="term" value="F:manganese ion binding"/>
    <property type="evidence" value="ECO:0007669"/>
    <property type="project" value="InterPro"/>
</dbReference>
<name>A0A845Q732_9HYPH</name>
<evidence type="ECO:0000313" key="12">
    <source>
        <dbReference type="Proteomes" id="UP000470384"/>
    </source>
</evidence>
<dbReference type="GO" id="GO:0006096">
    <property type="term" value="P:glycolytic process"/>
    <property type="evidence" value="ECO:0007669"/>
    <property type="project" value="UniProtKB-UniPathway"/>
</dbReference>
<evidence type="ECO:0000256" key="4">
    <source>
        <dbReference type="ARBA" id="ARBA00008819"/>
    </source>
</evidence>
<comment type="cofactor">
    <cofactor evidence="2">
        <name>Mn(2+)</name>
        <dbReference type="ChEBI" id="CHEBI:29035"/>
    </cofactor>
</comment>
<dbReference type="Proteomes" id="UP000470384">
    <property type="component" value="Unassembled WGS sequence"/>
</dbReference>
<evidence type="ECO:0000256" key="8">
    <source>
        <dbReference type="ARBA" id="ARBA00023211"/>
    </source>
</evidence>
<reference evidence="11 12" key="1">
    <citation type="journal article" date="2016" name="Int. J. Syst. Evol. Microbiol.">
        <title>Pyruvatibacter mobilis gen. nov., sp. nov., a marine bacterium from the culture broth of Picochlorum sp. 122.</title>
        <authorList>
            <person name="Wang G."/>
            <person name="Tang M."/>
            <person name="Wu H."/>
            <person name="Dai S."/>
            <person name="Li T."/>
            <person name="Chen C."/>
            <person name="He H."/>
            <person name="Fan J."/>
            <person name="Xiang W."/>
            <person name="Li X."/>
        </authorList>
    </citation>
    <scope>NUCLEOTIDE SEQUENCE [LARGE SCALE GENOMIC DNA]</scope>
    <source>
        <strain evidence="11 12">GYP-11</strain>
    </source>
</reference>
<dbReference type="GO" id="GO:0005829">
    <property type="term" value="C:cytosol"/>
    <property type="evidence" value="ECO:0007669"/>
    <property type="project" value="TreeGrafter"/>
</dbReference>
<dbReference type="Pfam" id="PF06415">
    <property type="entry name" value="iPGM_N"/>
    <property type="match status" value="1"/>
</dbReference>
<keyword evidence="8" id="KW-0464">Manganese</keyword>
<protein>
    <recommendedName>
        <fullName evidence="5">phosphoglycerate mutase (2,3-diphosphoglycerate-independent)</fullName>
        <ecNumber evidence="5">5.4.2.12</ecNumber>
    </recommendedName>
</protein>
<comment type="caution">
    <text evidence="11">The sequence shown here is derived from an EMBL/GenBank/DDBJ whole genome shotgun (WGS) entry which is preliminary data.</text>
</comment>
<evidence type="ECO:0000256" key="7">
    <source>
        <dbReference type="ARBA" id="ARBA00023152"/>
    </source>
</evidence>
<dbReference type="EMBL" id="WXYQ01000001">
    <property type="protein sequence ID" value="NBG94293.1"/>
    <property type="molecule type" value="Genomic_DNA"/>
</dbReference>
<evidence type="ECO:0000256" key="9">
    <source>
        <dbReference type="ARBA" id="ARBA00023235"/>
    </source>
</evidence>
<feature type="domain" description="BPG-independent PGAM N-terminal" evidence="10">
    <location>
        <begin position="32"/>
        <end position="180"/>
    </location>
</feature>
<evidence type="ECO:0000256" key="3">
    <source>
        <dbReference type="ARBA" id="ARBA00004798"/>
    </source>
</evidence>
<evidence type="ECO:0000313" key="11">
    <source>
        <dbReference type="EMBL" id="NBG94293.1"/>
    </source>
</evidence>
<keyword evidence="12" id="KW-1185">Reference proteome</keyword>
<dbReference type="PANTHER" id="PTHR31637:SF0">
    <property type="entry name" value="2,3-BISPHOSPHOGLYCERATE-INDEPENDENT PHOSPHOGLYCERATE MUTASE"/>
    <property type="match status" value="1"/>
</dbReference>
<keyword evidence="9" id="KW-0413">Isomerase</keyword>
<proteinExistence type="inferred from homology"/>
<evidence type="ECO:0000259" key="10">
    <source>
        <dbReference type="Pfam" id="PF06415"/>
    </source>
</evidence>
<sequence length="450" mass="46468">MPASLATGLTAIAEGQEPQDPRARLDALMRADGGLMADRGFSAFAHDLSRIGGDCHLLCCLTPSGIEGFTAHAARIAATLAYEGIRVWVHAILDGRDSAPDAALKAMHEFREDVAGVEGVQFATISGRAFALDSTADDKALALVRNAMVDADPQTRDGLGQFIDAQNRGGINDGDITPMADIAYPGMRGDDALLVLHPQAEGMTPLLRTLLPEGGLTIPASRPVTLSACRRVIGWTQSAPPSLPASRAAALQPLLTLEPLQPRLPSVLRDAGLTVAMAVPQAQHGLWAESMEGCRLAASRAVPAPTALDVADAAVQWIKQGETDVIFALLGGVPASARSLGTMASGSAARRIVEQQDKALGRLAAILERRGGTLVAMGTDTSLAAASALPLLIHGGAVTQETPLATGTLANVAPTLLALAGLPLEVMPHRDTGGISTPLLTLPEGLDAAS</sequence>
<dbReference type="InterPro" id="IPR011258">
    <property type="entry name" value="BPG-indep_PGM_N"/>
</dbReference>
<dbReference type="SUPFAM" id="SSF53649">
    <property type="entry name" value="Alkaline phosphatase-like"/>
    <property type="match status" value="1"/>
</dbReference>
<dbReference type="GO" id="GO:0006007">
    <property type="term" value="P:glucose catabolic process"/>
    <property type="evidence" value="ECO:0007669"/>
    <property type="project" value="InterPro"/>
</dbReference>
<evidence type="ECO:0000256" key="6">
    <source>
        <dbReference type="ARBA" id="ARBA00022723"/>
    </source>
</evidence>
<dbReference type="UniPathway" id="UPA00109">
    <property type="reaction ID" value="UER00186"/>
</dbReference>
<comment type="similarity">
    <text evidence="4">Belongs to the BPG-independent phosphoglycerate mutase family.</text>
</comment>
<gene>
    <name evidence="11" type="ORF">GTQ45_00940</name>
</gene>
<dbReference type="InterPro" id="IPR017850">
    <property type="entry name" value="Alkaline_phosphatase_core_sf"/>
</dbReference>
<evidence type="ECO:0000256" key="1">
    <source>
        <dbReference type="ARBA" id="ARBA00000370"/>
    </source>
</evidence>
<evidence type="ECO:0000256" key="2">
    <source>
        <dbReference type="ARBA" id="ARBA00001936"/>
    </source>
</evidence>
<dbReference type="EC" id="5.4.2.12" evidence="5"/>
<dbReference type="Gene3D" id="3.40.720.10">
    <property type="entry name" value="Alkaline Phosphatase, subunit A"/>
    <property type="match status" value="1"/>
</dbReference>
<comment type="catalytic activity">
    <reaction evidence="1">
        <text>(2R)-2-phosphoglycerate = (2R)-3-phosphoglycerate</text>
        <dbReference type="Rhea" id="RHEA:15901"/>
        <dbReference type="ChEBI" id="CHEBI:58272"/>
        <dbReference type="ChEBI" id="CHEBI:58289"/>
        <dbReference type="EC" id="5.4.2.12"/>
    </reaction>
</comment>
<evidence type="ECO:0000256" key="5">
    <source>
        <dbReference type="ARBA" id="ARBA00012026"/>
    </source>
</evidence>
<organism evidence="11 12">
    <name type="scientific">Pyruvatibacter mobilis</name>
    <dbReference type="NCBI Taxonomy" id="1712261"/>
    <lineage>
        <taxon>Bacteria</taxon>
        <taxon>Pseudomonadati</taxon>
        <taxon>Pseudomonadota</taxon>
        <taxon>Alphaproteobacteria</taxon>
        <taxon>Hyphomicrobiales</taxon>
        <taxon>Parvibaculaceae</taxon>
        <taxon>Pyruvatibacter</taxon>
    </lineage>
</organism>
<keyword evidence="7" id="KW-0324">Glycolysis</keyword>
<dbReference type="Gene3D" id="3.40.1450.10">
    <property type="entry name" value="BPG-independent phosphoglycerate mutase, domain B"/>
    <property type="match status" value="1"/>
</dbReference>
<dbReference type="PANTHER" id="PTHR31637">
    <property type="entry name" value="2,3-BISPHOSPHOGLYCERATE-INDEPENDENT PHOSPHOGLYCERATE MUTASE"/>
    <property type="match status" value="1"/>
</dbReference>
<dbReference type="InterPro" id="IPR005995">
    <property type="entry name" value="Pgm_bpd_ind"/>
</dbReference>
<accession>A0A845Q732</accession>